<gene>
    <name evidence="1" type="ORF">MUN89_09465</name>
</gene>
<dbReference type="RefSeq" id="WP_244713142.1">
    <property type="nucleotide sequence ID" value="NZ_CP095073.1"/>
</dbReference>
<evidence type="ECO:0000313" key="1">
    <source>
        <dbReference type="EMBL" id="UOQ46115.1"/>
    </source>
</evidence>
<dbReference type="Proteomes" id="UP000831787">
    <property type="component" value="Chromosome"/>
</dbReference>
<evidence type="ECO:0008006" key="3">
    <source>
        <dbReference type="Google" id="ProtNLM"/>
    </source>
</evidence>
<proteinExistence type="predicted"/>
<keyword evidence="2" id="KW-1185">Reference proteome</keyword>
<accession>A0ABY4EQ49</accession>
<evidence type="ECO:0000313" key="2">
    <source>
        <dbReference type="Proteomes" id="UP000831787"/>
    </source>
</evidence>
<name>A0ABY4EQ49_9BACI</name>
<dbReference type="EMBL" id="CP095073">
    <property type="protein sequence ID" value="UOQ46115.1"/>
    <property type="molecule type" value="Genomic_DNA"/>
</dbReference>
<sequence>MNKFTKVGIMLLGVLFLLNGCGLFKSEEDMLKDTNEKVKKAFFAEPLHRNKDTDHLSMYLPKDMTVSETEKNNIVLTKGNNQTIIIFYNSMEDKSSQLNYQAAKKKQDRLLLNTYDKDDRFGYLLVTIAKDDQYEIQVGVGGAKLTTMTKKGDMEEDAEEMMKIAQSIQYSNPNK</sequence>
<organism evidence="1 2">
    <name type="scientific">Halobacillus salinarum</name>
    <dbReference type="NCBI Taxonomy" id="2932257"/>
    <lineage>
        <taxon>Bacteria</taxon>
        <taxon>Bacillati</taxon>
        <taxon>Bacillota</taxon>
        <taxon>Bacilli</taxon>
        <taxon>Bacillales</taxon>
        <taxon>Bacillaceae</taxon>
        <taxon>Halobacillus</taxon>
    </lineage>
</organism>
<reference evidence="1 2" key="1">
    <citation type="submission" date="2022-04" db="EMBL/GenBank/DDBJ databases">
        <title>Halobacillus sp. isolated from saltern.</title>
        <authorList>
            <person name="Won M."/>
            <person name="Lee C.-M."/>
            <person name="Woen H.-Y."/>
            <person name="Kwon S.-W."/>
        </authorList>
    </citation>
    <scope>NUCLEOTIDE SEQUENCE [LARGE SCALE GENOMIC DNA]</scope>
    <source>
        <strain evidence="1 2">SSBR10-3</strain>
    </source>
</reference>
<protein>
    <recommendedName>
        <fullName evidence="3">Lipoprotein</fullName>
    </recommendedName>
</protein>